<dbReference type="InterPro" id="IPR012337">
    <property type="entry name" value="RNaseH-like_sf"/>
</dbReference>
<dbReference type="CDD" id="cd16964">
    <property type="entry name" value="YqgF"/>
    <property type="match status" value="1"/>
</dbReference>
<evidence type="ECO:0000313" key="7">
    <source>
        <dbReference type="EMBL" id="KIX84914.1"/>
    </source>
</evidence>
<dbReference type="GO" id="GO:0005829">
    <property type="term" value="C:cytosol"/>
    <property type="evidence" value="ECO:0007669"/>
    <property type="project" value="TreeGrafter"/>
</dbReference>
<dbReference type="eggNOG" id="COG0816">
    <property type="taxonomic scope" value="Bacteria"/>
</dbReference>
<evidence type="ECO:0000256" key="4">
    <source>
        <dbReference type="ARBA" id="ARBA00022801"/>
    </source>
</evidence>
<feature type="domain" description="YqgF/RNase H-like" evidence="6">
    <location>
        <begin position="1"/>
        <end position="99"/>
    </location>
</feature>
<comment type="subcellular location">
    <subcellularLocation>
        <location evidence="5">Cytoplasm</location>
    </subcellularLocation>
</comment>
<dbReference type="GO" id="GO:0016788">
    <property type="term" value="F:hydrolase activity, acting on ester bonds"/>
    <property type="evidence" value="ECO:0007669"/>
    <property type="project" value="UniProtKB-UniRule"/>
</dbReference>
<dbReference type="PANTHER" id="PTHR33317">
    <property type="entry name" value="POLYNUCLEOTIDYL TRANSFERASE, RIBONUCLEASE H-LIKE SUPERFAMILY PROTEIN"/>
    <property type="match status" value="1"/>
</dbReference>
<comment type="similarity">
    <text evidence="5">Belongs to the YqgF HJR family.</text>
</comment>
<evidence type="ECO:0000259" key="6">
    <source>
        <dbReference type="SMART" id="SM00732"/>
    </source>
</evidence>
<dbReference type="GO" id="GO:0000967">
    <property type="term" value="P:rRNA 5'-end processing"/>
    <property type="evidence" value="ECO:0007669"/>
    <property type="project" value="UniProtKB-UniRule"/>
</dbReference>
<dbReference type="Proteomes" id="UP000032214">
    <property type="component" value="Unassembled WGS sequence"/>
</dbReference>
<evidence type="ECO:0000256" key="2">
    <source>
        <dbReference type="ARBA" id="ARBA00022517"/>
    </source>
</evidence>
<evidence type="ECO:0000256" key="3">
    <source>
        <dbReference type="ARBA" id="ARBA00022722"/>
    </source>
</evidence>
<dbReference type="AlphaFoldDB" id="A0A0D2GNE0"/>
<protein>
    <recommendedName>
        <fullName evidence="5">Putative pre-16S rRNA nuclease</fullName>
        <ecNumber evidence="5">3.1.-.-</ecNumber>
    </recommendedName>
</protein>
<dbReference type="InterPro" id="IPR037027">
    <property type="entry name" value="YqgF/RNaseH-like_dom_sf"/>
</dbReference>
<dbReference type="STRING" id="1306947.J120_04930"/>
<gene>
    <name evidence="7" type="ORF">J120_04930</name>
</gene>
<evidence type="ECO:0000256" key="5">
    <source>
        <dbReference type="HAMAP-Rule" id="MF_00651"/>
    </source>
</evidence>
<dbReference type="GO" id="GO:0004518">
    <property type="term" value="F:nuclease activity"/>
    <property type="evidence" value="ECO:0007669"/>
    <property type="project" value="UniProtKB-KW"/>
</dbReference>
<name>A0A0D2GNE0_9BACT</name>
<keyword evidence="1 5" id="KW-0963">Cytoplasm</keyword>
<comment type="function">
    <text evidence="5">Could be a nuclease involved in processing of the 5'-end of pre-16S rRNA.</text>
</comment>
<accession>A0A0D2GNE0</accession>
<dbReference type="Pfam" id="PF03652">
    <property type="entry name" value="RuvX"/>
    <property type="match status" value="1"/>
</dbReference>
<dbReference type="SMART" id="SM00732">
    <property type="entry name" value="YqgFc"/>
    <property type="match status" value="1"/>
</dbReference>
<reference evidence="7 8" key="1">
    <citation type="journal article" date="2013" name="Proc. Natl. Acad. Sci. U.S.A.">
        <title>Candidate phylum TM6 genome recovered from a hospital sink biofilm provides genomic insights into this uncultivated phylum.</title>
        <authorList>
            <person name="McLean J.S."/>
            <person name="Lombardo M.J."/>
            <person name="Badger J.H."/>
            <person name="Edlund A."/>
            <person name="Novotny M."/>
            <person name="Yee-Greenbaum J."/>
            <person name="Vyahhi N."/>
            <person name="Hall A.P."/>
            <person name="Yang Y."/>
            <person name="Dupont C.L."/>
            <person name="Ziegler M.G."/>
            <person name="Chitsaz H."/>
            <person name="Allen A.E."/>
            <person name="Yooseph S."/>
            <person name="Tesler G."/>
            <person name="Pevzner P.A."/>
            <person name="Friedman R.M."/>
            <person name="Nealson K.H."/>
            <person name="Venter J.C."/>
            <person name="Lasken R.S."/>
        </authorList>
    </citation>
    <scope>NUCLEOTIDE SEQUENCE [LARGE SCALE GENOMIC DNA]</scope>
    <source>
        <strain evidence="7 8">TM6SC1</strain>
    </source>
</reference>
<dbReference type="NCBIfam" id="TIGR00250">
    <property type="entry name" value="RNAse_H_YqgF"/>
    <property type="match status" value="1"/>
</dbReference>
<dbReference type="SUPFAM" id="SSF53098">
    <property type="entry name" value="Ribonuclease H-like"/>
    <property type="match status" value="1"/>
</dbReference>
<organism evidence="7 8">
    <name type="scientific">candidate division TM6 bacterium JCVI TM6SC1</name>
    <dbReference type="NCBI Taxonomy" id="1306947"/>
    <lineage>
        <taxon>Bacteria</taxon>
        <taxon>Candidatus Babelota</taxon>
        <taxon>Vermiphilus</taxon>
    </lineage>
</organism>
<evidence type="ECO:0000313" key="8">
    <source>
        <dbReference type="Proteomes" id="UP000032214"/>
    </source>
</evidence>
<comment type="caution">
    <text evidence="7">The sequence shown here is derived from an EMBL/GenBank/DDBJ whole genome shotgun (WGS) entry which is preliminary data.</text>
</comment>
<dbReference type="EMBL" id="ARQD01000005">
    <property type="protein sequence ID" value="KIX84914.1"/>
    <property type="molecule type" value="Genomic_DNA"/>
</dbReference>
<keyword evidence="2 5" id="KW-0690">Ribosome biogenesis</keyword>
<dbReference type="InterPro" id="IPR006641">
    <property type="entry name" value="YqgF/RNaseH-like_dom"/>
</dbReference>
<dbReference type="PANTHER" id="PTHR33317:SF4">
    <property type="entry name" value="POLYNUCLEOTIDYL TRANSFERASE, RIBONUCLEASE H-LIKE SUPERFAMILY PROTEIN"/>
    <property type="match status" value="1"/>
</dbReference>
<dbReference type="InterPro" id="IPR005227">
    <property type="entry name" value="YqgF"/>
</dbReference>
<proteinExistence type="inferred from homology"/>
<sequence length="145" mass="16552">MRIVALDIGDVWTGIAMSDPLQMFAKPHRTSRTDELISTLKSLIAEYNIKTVVIGFPRTMRNTISEQTQKVLNYKELLEKTFPEITFPLWDERLSSRQASSIKSPKNKQEKIESHSLAAAVILDGYLARLRFQKSLEPSDDTLLE</sequence>
<keyword evidence="4 5" id="KW-0378">Hydrolase</keyword>
<keyword evidence="8" id="KW-1185">Reference proteome</keyword>
<keyword evidence="3 5" id="KW-0540">Nuclease</keyword>
<evidence type="ECO:0000256" key="1">
    <source>
        <dbReference type="ARBA" id="ARBA00022490"/>
    </source>
</evidence>
<dbReference type="HAMAP" id="MF_00651">
    <property type="entry name" value="Nuclease_YqgF"/>
    <property type="match status" value="1"/>
</dbReference>
<dbReference type="Gene3D" id="3.30.420.140">
    <property type="entry name" value="YqgF/RNase H-like domain"/>
    <property type="match status" value="1"/>
</dbReference>
<dbReference type="EC" id="3.1.-.-" evidence="5"/>